<dbReference type="Pfam" id="PF13439">
    <property type="entry name" value="Glyco_transf_4"/>
    <property type="match status" value="1"/>
</dbReference>
<dbReference type="PANTHER" id="PTHR45947">
    <property type="entry name" value="SULFOQUINOVOSYL TRANSFERASE SQD2"/>
    <property type="match status" value="1"/>
</dbReference>
<dbReference type="Gene3D" id="3.40.50.2000">
    <property type="entry name" value="Glycogen Phosphorylase B"/>
    <property type="match status" value="2"/>
</dbReference>
<dbReference type="OrthoDB" id="9790710at2"/>
<dbReference type="PANTHER" id="PTHR45947:SF14">
    <property type="entry name" value="SLL1723 PROTEIN"/>
    <property type="match status" value="1"/>
</dbReference>
<dbReference type="EMBL" id="FWFN01000012">
    <property type="protein sequence ID" value="SLN74363.1"/>
    <property type="molecule type" value="Genomic_DNA"/>
</dbReference>
<protein>
    <submittedName>
        <fullName evidence="3">N-acetylgalactosamine-N, N'-diacetylbacillosaminyl-diphospho-undecaprenol 4-alpha-N-acetylgalactosaminyltransferase</fullName>
        <ecNumber evidence="3">2.4.1.291</ecNumber>
    </submittedName>
</protein>
<evidence type="ECO:0000313" key="3">
    <source>
        <dbReference type="EMBL" id="SLN74363.1"/>
    </source>
</evidence>
<dbReference type="InterPro" id="IPR001296">
    <property type="entry name" value="Glyco_trans_1"/>
</dbReference>
<keyword evidence="4" id="KW-1185">Reference proteome</keyword>
<feature type="domain" description="Glycosyltransferase subfamily 4-like N-terminal" evidence="2">
    <location>
        <begin position="62"/>
        <end position="170"/>
    </location>
</feature>
<keyword evidence="3" id="KW-0808">Transferase</keyword>
<sequence>MTIRPMKILYVVNSADAQSIPLELGLRIRERAPGMIVAGYYSDSKYPTDHAAGEVVTLGAKTAFDRQAIGAIFRTIRREKPDVIHVHHAVSALFCWLAWLSTFCRGNLVKTEHNDHRFLPWHQKAINYLLYPFCARIICNSQSTQDSFNRLEKILAGKRSLPIYNGVDMDKVLAAEPTGGVTAEKDPDAPLVIGHVGRLVPQKNQVRLVRALARARAISGRDIRIEVIGGGALEEQLRATAAEEGVSEVFTLLGPKTRAEVYAALYRWDGFVMPSVFEGFCNALVEAMAAGTPLACSDIVTLREVAGPHAARFPVEDVEAMAEALIEIATQPRGLDRPFAIDRYSMTLAVDRHLALYAEITA</sequence>
<feature type="domain" description="Glycosyl transferase family 1" evidence="1">
    <location>
        <begin position="187"/>
        <end position="332"/>
    </location>
</feature>
<dbReference type="Pfam" id="PF00534">
    <property type="entry name" value="Glycos_transf_1"/>
    <property type="match status" value="1"/>
</dbReference>
<evidence type="ECO:0000259" key="1">
    <source>
        <dbReference type="Pfam" id="PF00534"/>
    </source>
</evidence>
<dbReference type="Proteomes" id="UP000193963">
    <property type="component" value="Unassembled WGS sequence"/>
</dbReference>
<proteinExistence type="predicted"/>
<dbReference type="AlphaFoldDB" id="A0A1X7ACR8"/>
<dbReference type="GO" id="GO:0016757">
    <property type="term" value="F:glycosyltransferase activity"/>
    <property type="evidence" value="ECO:0007669"/>
    <property type="project" value="UniProtKB-KW"/>
</dbReference>
<evidence type="ECO:0000313" key="4">
    <source>
        <dbReference type="Proteomes" id="UP000193963"/>
    </source>
</evidence>
<dbReference type="InterPro" id="IPR050194">
    <property type="entry name" value="Glycosyltransferase_grp1"/>
</dbReference>
<dbReference type="RefSeq" id="WP_085890149.1">
    <property type="nucleotide sequence ID" value="NZ_FWFN01000012.1"/>
</dbReference>
<organism evidence="3 4">
    <name type="scientific">Pseudooceanicola marinus</name>
    <dbReference type="NCBI Taxonomy" id="396013"/>
    <lineage>
        <taxon>Bacteria</taxon>
        <taxon>Pseudomonadati</taxon>
        <taxon>Pseudomonadota</taxon>
        <taxon>Alphaproteobacteria</taxon>
        <taxon>Rhodobacterales</taxon>
        <taxon>Paracoccaceae</taxon>
        <taxon>Pseudooceanicola</taxon>
    </lineage>
</organism>
<accession>A0A1X7ACR8</accession>
<name>A0A1X7ACR8_9RHOB</name>
<evidence type="ECO:0000259" key="2">
    <source>
        <dbReference type="Pfam" id="PF13439"/>
    </source>
</evidence>
<reference evidence="3 4" key="1">
    <citation type="submission" date="2017-03" db="EMBL/GenBank/DDBJ databases">
        <authorList>
            <person name="Afonso C.L."/>
            <person name="Miller P.J."/>
            <person name="Scott M.A."/>
            <person name="Spackman E."/>
            <person name="Goraichik I."/>
            <person name="Dimitrov K.M."/>
            <person name="Suarez D.L."/>
            <person name="Swayne D.E."/>
        </authorList>
    </citation>
    <scope>NUCLEOTIDE SEQUENCE [LARGE SCALE GENOMIC DNA]</scope>
    <source>
        <strain evidence="3 4">CECT 7751</strain>
    </source>
</reference>
<dbReference type="SUPFAM" id="SSF53756">
    <property type="entry name" value="UDP-Glycosyltransferase/glycogen phosphorylase"/>
    <property type="match status" value="1"/>
</dbReference>
<dbReference type="EC" id="2.4.1.291" evidence="3"/>
<dbReference type="InterPro" id="IPR028098">
    <property type="entry name" value="Glyco_trans_4-like_N"/>
</dbReference>
<gene>
    <name evidence="3" type="primary">pglJ</name>
    <name evidence="3" type="ORF">PSM7751_04137</name>
</gene>
<keyword evidence="3" id="KW-0328">Glycosyltransferase</keyword>